<evidence type="ECO:0000256" key="5">
    <source>
        <dbReference type="SAM" id="Phobius"/>
    </source>
</evidence>
<dbReference type="PANTHER" id="PTHR45902">
    <property type="entry name" value="LATROPHILIN RECEPTOR-LIKE PROTEIN A"/>
    <property type="match status" value="1"/>
</dbReference>
<dbReference type="EnsemblMetazoa" id="tetur04g08180.1">
    <property type="protein sequence ID" value="tetur04g08180.1"/>
    <property type="gene ID" value="tetur04g08180"/>
</dbReference>
<feature type="domain" description="G-protein coupled receptors family 2 profile 2" evidence="6">
    <location>
        <begin position="378"/>
        <end position="644"/>
    </location>
</feature>
<protein>
    <recommendedName>
        <fullName evidence="6">G-protein coupled receptors family 2 profile 2 domain-containing protein</fullName>
    </recommendedName>
</protein>
<feature type="transmembrane region" description="Helical" evidence="5">
    <location>
        <begin position="462"/>
        <end position="481"/>
    </location>
</feature>
<dbReference type="CDD" id="cd15039">
    <property type="entry name" value="7tmB3_Methuselah-like"/>
    <property type="match status" value="1"/>
</dbReference>
<keyword evidence="3 5" id="KW-1133">Transmembrane helix</keyword>
<dbReference type="Proteomes" id="UP000015104">
    <property type="component" value="Unassembled WGS sequence"/>
</dbReference>
<dbReference type="Pfam" id="PF00002">
    <property type="entry name" value="7tm_2"/>
    <property type="match status" value="1"/>
</dbReference>
<evidence type="ECO:0000256" key="1">
    <source>
        <dbReference type="ARBA" id="ARBA00004141"/>
    </source>
</evidence>
<comment type="subcellular location">
    <subcellularLocation>
        <location evidence="1">Membrane</location>
        <topology evidence="1">Multi-pass membrane protein</topology>
    </subcellularLocation>
</comment>
<feature type="transmembrane region" description="Helical" evidence="5">
    <location>
        <begin position="593"/>
        <end position="614"/>
    </location>
</feature>
<dbReference type="PANTHER" id="PTHR45902:SF3">
    <property type="entry name" value="G-PROTEIN COUPLED RECEPTORS FAMILY 2 PROFILE 2 DOMAIN-CONTAINING PROTEIN"/>
    <property type="match status" value="1"/>
</dbReference>
<evidence type="ECO:0000313" key="7">
    <source>
        <dbReference type="EnsemblMetazoa" id="tetur04g08180.1"/>
    </source>
</evidence>
<dbReference type="InterPro" id="IPR000832">
    <property type="entry name" value="GPCR_2_secretin-like"/>
</dbReference>
<proteinExistence type="predicted"/>
<accession>T1K3C6</accession>
<reference evidence="8" key="1">
    <citation type="submission" date="2011-08" db="EMBL/GenBank/DDBJ databases">
        <authorList>
            <person name="Rombauts S."/>
        </authorList>
    </citation>
    <scope>NUCLEOTIDE SEQUENCE</scope>
    <source>
        <strain evidence="8">London</strain>
    </source>
</reference>
<dbReference type="eggNOG" id="ENOG502S1AD">
    <property type="taxonomic scope" value="Eukaryota"/>
</dbReference>
<dbReference type="GO" id="GO:0004930">
    <property type="term" value="F:G protein-coupled receptor activity"/>
    <property type="evidence" value="ECO:0007669"/>
    <property type="project" value="InterPro"/>
</dbReference>
<evidence type="ECO:0000256" key="4">
    <source>
        <dbReference type="ARBA" id="ARBA00023136"/>
    </source>
</evidence>
<evidence type="ECO:0000313" key="8">
    <source>
        <dbReference type="Proteomes" id="UP000015104"/>
    </source>
</evidence>
<keyword evidence="8" id="KW-1185">Reference proteome</keyword>
<name>T1K3C6_TETUR</name>
<organism evidence="7 8">
    <name type="scientific">Tetranychus urticae</name>
    <name type="common">Two-spotted spider mite</name>
    <dbReference type="NCBI Taxonomy" id="32264"/>
    <lineage>
        <taxon>Eukaryota</taxon>
        <taxon>Metazoa</taxon>
        <taxon>Ecdysozoa</taxon>
        <taxon>Arthropoda</taxon>
        <taxon>Chelicerata</taxon>
        <taxon>Arachnida</taxon>
        <taxon>Acari</taxon>
        <taxon>Acariformes</taxon>
        <taxon>Trombidiformes</taxon>
        <taxon>Prostigmata</taxon>
        <taxon>Eleutherengona</taxon>
        <taxon>Raphignathae</taxon>
        <taxon>Tetranychoidea</taxon>
        <taxon>Tetranychidae</taxon>
        <taxon>Tetranychus</taxon>
    </lineage>
</organism>
<feature type="transmembrane region" description="Helical" evidence="5">
    <location>
        <begin position="376"/>
        <end position="402"/>
    </location>
</feature>
<dbReference type="EMBL" id="CAEY01001378">
    <property type="status" value="NOT_ANNOTATED_CDS"/>
    <property type="molecule type" value="Genomic_DNA"/>
</dbReference>
<evidence type="ECO:0000256" key="3">
    <source>
        <dbReference type="ARBA" id="ARBA00022989"/>
    </source>
</evidence>
<dbReference type="HOGENOM" id="CLU_007551_1_1_1"/>
<dbReference type="Gene3D" id="1.20.1070.10">
    <property type="entry name" value="Rhodopsin 7-helix transmembrane proteins"/>
    <property type="match status" value="1"/>
</dbReference>
<dbReference type="STRING" id="32264.T1K3C6"/>
<dbReference type="PROSITE" id="PS50261">
    <property type="entry name" value="G_PROTEIN_RECEP_F2_4"/>
    <property type="match status" value="1"/>
</dbReference>
<feature type="transmembrane region" description="Helical" evidence="5">
    <location>
        <begin position="501"/>
        <end position="526"/>
    </location>
</feature>
<keyword evidence="2 5" id="KW-0812">Transmembrane</keyword>
<reference evidence="7" key="2">
    <citation type="submission" date="2015-06" db="UniProtKB">
        <authorList>
            <consortium name="EnsemblMetazoa"/>
        </authorList>
    </citation>
    <scope>IDENTIFICATION</scope>
</reference>
<dbReference type="InterPro" id="IPR017981">
    <property type="entry name" value="GPCR_2-like_7TM"/>
</dbReference>
<evidence type="ECO:0000259" key="6">
    <source>
        <dbReference type="PROSITE" id="PS50261"/>
    </source>
</evidence>
<dbReference type="SUPFAM" id="SSF81321">
    <property type="entry name" value="Family A G protein-coupled receptor-like"/>
    <property type="match status" value="1"/>
</dbReference>
<dbReference type="AlphaFoldDB" id="T1K3C6"/>
<keyword evidence="4 5" id="KW-0472">Membrane</keyword>
<dbReference type="GO" id="GO:0007166">
    <property type="term" value="P:cell surface receptor signaling pathway"/>
    <property type="evidence" value="ECO:0007669"/>
    <property type="project" value="InterPro"/>
</dbReference>
<dbReference type="InterPro" id="IPR053231">
    <property type="entry name" value="GPCR_LN-TM7"/>
</dbReference>
<dbReference type="GO" id="GO:0016020">
    <property type="term" value="C:membrane"/>
    <property type="evidence" value="ECO:0007669"/>
    <property type="project" value="UniProtKB-SubCell"/>
</dbReference>
<feature type="transmembrane region" description="Helical" evidence="5">
    <location>
        <begin position="620"/>
        <end position="640"/>
    </location>
</feature>
<sequence length="688" mass="78354">MNLVVLVSAFKLSNFDPTSPSQPWSCVDLPISLHGLYAFKQCKPSFRSSEIEHLCISEPKSFLQWLPAFSSSSGIFYRNLFCAFCNLDHDSLHNWNLTITCDHNTSMLDITPYINEKHFNYSTGLWEFIAPDLGNDQYDGLFIDNKWRCKPSLPELEQYDSRSKFGTRSCQPVIDSCSTDWTDPIVASKCSAYTFLVGLPSTKTIYRNTFCARCNYVPQSNLRRLDCDLNKMAGPARSPTSFTYVSLRQLFDVSAYSSCSLTQYQIYNPASQSCMTVRCDVNYTVNPETGRCESITRDKDGTTLRSDCLRIFFESSDYTLNSDGSILLKERLTQLEHGLYQNFTQIDSVTGTKIEGILTCYDEHRLHYSSPMYSNYIQGILSIITSALSILGLTAYLTVTCLVPKLRNLRARMLMCLSGSLLAANVALICGYLARPALNESDDNIVPNTRGSLFCVITAINIHYWYLASFAWMNVMAYDAWKSFKRTHERLSNSMVHFLKYSLYSWLLPASVVLISVSFDLSNIPFDYRPMYGHRICWISQRKSLLAFFVAPVATIIVINVVFFSLTTWFLYRTKQSTRIVVNSKSQENSQRYSLYVRLATLMGLTWIFWFFAAFSGINLLWYLFIILNGLQGAFIFFYFTCKKEVFKALQERIGFLIHGHEVVSGSSSSRATRSASLLPQSSSTTLQ</sequence>
<feature type="transmembrane region" description="Helical" evidence="5">
    <location>
        <begin position="414"/>
        <end position="434"/>
    </location>
</feature>
<evidence type="ECO:0000256" key="2">
    <source>
        <dbReference type="ARBA" id="ARBA00022692"/>
    </source>
</evidence>
<feature type="transmembrane region" description="Helical" evidence="5">
    <location>
        <begin position="546"/>
        <end position="572"/>
    </location>
</feature>